<reference evidence="2" key="1">
    <citation type="journal article" date="2021" name="Proc. Natl. Acad. Sci. U.S.A.">
        <title>A Catalog of Tens of Thousands of Viruses from Human Metagenomes Reveals Hidden Associations with Chronic Diseases.</title>
        <authorList>
            <person name="Tisza M.J."/>
            <person name="Buck C.B."/>
        </authorList>
    </citation>
    <scope>NUCLEOTIDE SEQUENCE</scope>
    <source>
        <strain evidence="2">CtPjN3</strain>
    </source>
</reference>
<dbReference type="EMBL" id="BK015168">
    <property type="protein sequence ID" value="DAD93852.1"/>
    <property type="molecule type" value="Genomic_DNA"/>
</dbReference>
<accession>A0A8S5NHM1</accession>
<evidence type="ECO:0000256" key="1">
    <source>
        <dbReference type="SAM" id="Phobius"/>
    </source>
</evidence>
<keyword evidence="1" id="KW-1133">Transmembrane helix</keyword>
<proteinExistence type="predicted"/>
<organism evidence="2">
    <name type="scientific">Inoviridae sp. ctPjN3</name>
    <dbReference type="NCBI Taxonomy" id="2826761"/>
    <lineage>
        <taxon>Viruses</taxon>
        <taxon>Monodnaviria</taxon>
        <taxon>Loebvirae</taxon>
        <taxon>Hofneiviricota</taxon>
        <taxon>Faserviricetes</taxon>
        <taxon>Tubulavirales</taxon>
        <taxon>Inoviridae</taxon>
    </lineage>
</organism>
<keyword evidence="1" id="KW-0812">Transmembrane</keyword>
<feature type="transmembrane region" description="Helical" evidence="1">
    <location>
        <begin position="6"/>
        <end position="28"/>
    </location>
</feature>
<name>A0A8S5NHM1_9VIRU</name>
<keyword evidence="1" id="KW-0472">Membrane</keyword>
<protein>
    <submittedName>
        <fullName evidence="2">Uncharacterized protein</fullName>
    </submittedName>
</protein>
<evidence type="ECO:0000313" key="2">
    <source>
        <dbReference type="EMBL" id="DAD93852.1"/>
    </source>
</evidence>
<sequence>MDKLETVFFVGLMAALFLMSVFAVFGIFGL</sequence>